<dbReference type="OrthoDB" id="9774608at2"/>
<evidence type="ECO:0000313" key="3">
    <source>
        <dbReference type="Proteomes" id="UP000019184"/>
    </source>
</evidence>
<dbReference type="PANTHER" id="PTHR35604">
    <property type="entry name" value="TRANSPOSASE INSH FOR INSERTION SEQUENCE ELEMENT IS5A-RELATED"/>
    <property type="match status" value="1"/>
</dbReference>
<keyword evidence="3" id="KW-1185">Reference proteome</keyword>
<evidence type="ECO:0000313" key="2">
    <source>
        <dbReference type="EMBL" id="CDH44420.1"/>
    </source>
</evidence>
<dbReference type="Proteomes" id="UP000019184">
    <property type="component" value="Unassembled WGS sequence"/>
</dbReference>
<dbReference type="EMBL" id="CBTK010000076">
    <property type="protein sequence ID" value="CDH44420.1"/>
    <property type="molecule type" value="Genomic_DNA"/>
</dbReference>
<feature type="domain" description="Transposase InsH N-terminal" evidence="1">
    <location>
        <begin position="20"/>
        <end position="113"/>
    </location>
</feature>
<proteinExistence type="predicted"/>
<dbReference type="AlphaFoldDB" id="A0A7U7GA68"/>
<dbReference type="Pfam" id="PF05598">
    <property type="entry name" value="DUF772"/>
    <property type="match status" value="1"/>
</dbReference>
<protein>
    <recommendedName>
        <fullName evidence="1">Transposase InsH N-terminal domain-containing protein</fullName>
    </recommendedName>
</protein>
<dbReference type="PANTHER" id="PTHR35604:SF2">
    <property type="entry name" value="TRANSPOSASE INSH FOR INSERTION SEQUENCE ELEMENT IS5A-RELATED"/>
    <property type="match status" value="1"/>
</dbReference>
<dbReference type="InterPro" id="IPR008490">
    <property type="entry name" value="Transposase_InsH_N"/>
</dbReference>
<accession>A0A7U7GA68</accession>
<comment type="caution">
    <text evidence="2">The sequence shown here is derived from an EMBL/GenBank/DDBJ whole genome shotgun (WGS) entry which is preliminary data.</text>
</comment>
<sequence length="247" mass="27770">MSLQPQEMAPVPEETQRVARAAFPKGNLYVRLRDEIGTIFDDLLFAPWFPTRGQPAERPWRLALITVMQFVEGLSDRQAAEAVRARIDWKYALSLELTDPGGDASVLCEFRARLVEGAAGPVLLEAMLSRLKERGLLKARGQQRTDSTHVLAAIRTLNRLESVGETLRAALNSVATAAPDWLAGVAAPEWFERYAIRVEEYRLSNEIPPIEFASSISNRTENCHKGYYFYQSAHYVTVSTNEGFLRQ</sequence>
<organism evidence="2 3">
    <name type="scientific">Candidatus Contendobacter odensis Run_B_J11</name>
    <dbReference type="NCBI Taxonomy" id="1400861"/>
    <lineage>
        <taxon>Bacteria</taxon>
        <taxon>Pseudomonadati</taxon>
        <taxon>Pseudomonadota</taxon>
        <taxon>Gammaproteobacteria</taxon>
        <taxon>Candidatus Competibacteraceae</taxon>
        <taxon>Candidatus Contendibacter</taxon>
    </lineage>
</organism>
<reference evidence="2 3" key="1">
    <citation type="journal article" date="2014" name="ISME J.">
        <title>Candidatus Competibacter-lineage genomes retrieved from metagenomes reveal functional metabolic diversity.</title>
        <authorList>
            <person name="McIlroy S.J."/>
            <person name="Albertsen M."/>
            <person name="Andresen E.K."/>
            <person name="Saunders A.M."/>
            <person name="Kristiansen R."/>
            <person name="Stokholm-Bjerregaard M."/>
            <person name="Nielsen K.L."/>
            <person name="Nielsen P.H."/>
        </authorList>
    </citation>
    <scope>NUCLEOTIDE SEQUENCE [LARGE SCALE GENOMIC DNA]</scope>
    <source>
        <strain evidence="2 3">Run_B_J11</strain>
    </source>
</reference>
<evidence type="ECO:0000259" key="1">
    <source>
        <dbReference type="Pfam" id="PF05598"/>
    </source>
</evidence>
<name>A0A7U7GA68_9GAMM</name>
<gene>
    <name evidence="2" type="ORF">BN874_1670002</name>
</gene>